<keyword evidence="13" id="KW-1185">Reference proteome</keyword>
<dbReference type="RefSeq" id="WP_213672344.1">
    <property type="nucleotide sequence ID" value="NZ_JAHCDA010000005.1"/>
</dbReference>
<evidence type="ECO:0000256" key="7">
    <source>
        <dbReference type="ARBA" id="ARBA00022840"/>
    </source>
</evidence>
<comment type="caution">
    <text evidence="12">The sequence shown here is derived from an EMBL/GenBank/DDBJ whole genome shotgun (WGS) entry which is preliminary data.</text>
</comment>
<evidence type="ECO:0000313" key="12">
    <source>
        <dbReference type="EMBL" id="MBS7813406.1"/>
    </source>
</evidence>
<dbReference type="SUPFAM" id="SSF52402">
    <property type="entry name" value="Adenine nucleotide alpha hydrolases-like"/>
    <property type="match status" value="1"/>
</dbReference>
<dbReference type="GO" id="GO:0004781">
    <property type="term" value="F:sulfate adenylyltransferase (ATP) activity"/>
    <property type="evidence" value="ECO:0007669"/>
    <property type="project" value="UniProtKB-EC"/>
</dbReference>
<dbReference type="Proteomes" id="UP000766336">
    <property type="component" value="Unassembled WGS sequence"/>
</dbReference>
<feature type="domain" description="Phosphoadenosine phosphosulphate reductase" evidence="11">
    <location>
        <begin position="25"/>
        <end position="219"/>
    </location>
</feature>
<dbReference type="PANTHER" id="PTHR43196">
    <property type="entry name" value="SULFATE ADENYLYLTRANSFERASE SUBUNIT 2"/>
    <property type="match status" value="1"/>
</dbReference>
<dbReference type="Gene3D" id="3.40.50.620">
    <property type="entry name" value="HUPs"/>
    <property type="match status" value="1"/>
</dbReference>
<dbReference type="InterPro" id="IPR011784">
    <property type="entry name" value="SO4_adenylTrfase_ssu"/>
</dbReference>
<keyword evidence="6" id="KW-0547">Nucleotide-binding</keyword>
<keyword evidence="5 12" id="KW-0548">Nucleotidyltransferase</keyword>
<dbReference type="InterPro" id="IPR050128">
    <property type="entry name" value="Sulfate_adenylyltrnsfr_sub2"/>
</dbReference>
<evidence type="ECO:0000256" key="2">
    <source>
        <dbReference type="ARBA" id="ARBA00012391"/>
    </source>
</evidence>
<evidence type="ECO:0000313" key="13">
    <source>
        <dbReference type="Proteomes" id="UP000766336"/>
    </source>
</evidence>
<evidence type="ECO:0000256" key="6">
    <source>
        <dbReference type="ARBA" id="ARBA00022741"/>
    </source>
</evidence>
<reference evidence="12 13" key="1">
    <citation type="submission" date="2021-05" db="EMBL/GenBank/DDBJ databases">
        <title>Roseococcus sp. XZZS9, whole genome shotgun sequencing project.</title>
        <authorList>
            <person name="Zhao G."/>
            <person name="Shen L."/>
        </authorList>
    </citation>
    <scope>NUCLEOTIDE SEQUENCE [LARGE SCALE GENOMIC DNA]</scope>
    <source>
        <strain evidence="12 13">XZZS9</strain>
    </source>
</reference>
<dbReference type="NCBIfam" id="NF003587">
    <property type="entry name" value="PRK05253.1"/>
    <property type="match status" value="1"/>
</dbReference>
<comment type="catalytic activity">
    <reaction evidence="10">
        <text>sulfate + ATP + H(+) = adenosine 5'-phosphosulfate + diphosphate</text>
        <dbReference type="Rhea" id="RHEA:18133"/>
        <dbReference type="ChEBI" id="CHEBI:15378"/>
        <dbReference type="ChEBI" id="CHEBI:16189"/>
        <dbReference type="ChEBI" id="CHEBI:30616"/>
        <dbReference type="ChEBI" id="CHEBI:33019"/>
        <dbReference type="ChEBI" id="CHEBI:58243"/>
        <dbReference type="EC" id="2.7.7.4"/>
    </reaction>
</comment>
<evidence type="ECO:0000256" key="5">
    <source>
        <dbReference type="ARBA" id="ARBA00022695"/>
    </source>
</evidence>
<evidence type="ECO:0000256" key="4">
    <source>
        <dbReference type="ARBA" id="ARBA00022679"/>
    </source>
</evidence>
<evidence type="ECO:0000256" key="9">
    <source>
        <dbReference type="ARBA" id="ARBA00031812"/>
    </source>
</evidence>
<keyword evidence="7" id="KW-0067">ATP-binding</keyword>
<dbReference type="InterPro" id="IPR014729">
    <property type="entry name" value="Rossmann-like_a/b/a_fold"/>
</dbReference>
<dbReference type="Pfam" id="PF01507">
    <property type="entry name" value="PAPS_reduct"/>
    <property type="match status" value="1"/>
</dbReference>
<dbReference type="PIRSF" id="PIRSF002936">
    <property type="entry name" value="CysDAde_trans"/>
    <property type="match status" value="1"/>
</dbReference>
<evidence type="ECO:0000256" key="3">
    <source>
        <dbReference type="ARBA" id="ARBA00022004"/>
    </source>
</evidence>
<protein>
    <recommendedName>
        <fullName evidence="3">Sulfate adenylyltransferase subunit 2</fullName>
        <ecNumber evidence="2">2.7.7.4</ecNumber>
    </recommendedName>
    <alternativeName>
        <fullName evidence="8">ATP-sulfurylase small subunit</fullName>
    </alternativeName>
    <alternativeName>
        <fullName evidence="9">Sulfate adenylate transferase</fullName>
    </alternativeName>
</protein>
<gene>
    <name evidence="12" type="primary">cysD</name>
    <name evidence="12" type="ORF">KHU32_20870</name>
</gene>
<accession>A0ABS5QI79</accession>
<name>A0ABS5QI79_9PROT</name>
<dbReference type="PANTHER" id="PTHR43196:SF1">
    <property type="entry name" value="SULFATE ADENYLYLTRANSFERASE SUBUNIT 2"/>
    <property type="match status" value="1"/>
</dbReference>
<proteinExistence type="inferred from homology"/>
<dbReference type="InterPro" id="IPR002500">
    <property type="entry name" value="PAPS_reduct_dom"/>
</dbReference>
<evidence type="ECO:0000259" key="11">
    <source>
        <dbReference type="Pfam" id="PF01507"/>
    </source>
</evidence>
<dbReference type="EC" id="2.7.7.4" evidence="2"/>
<dbReference type="EMBL" id="JAHCDA010000005">
    <property type="protein sequence ID" value="MBS7813406.1"/>
    <property type="molecule type" value="Genomic_DNA"/>
</dbReference>
<evidence type="ECO:0000256" key="8">
    <source>
        <dbReference type="ARBA" id="ARBA00030256"/>
    </source>
</evidence>
<keyword evidence="4 12" id="KW-0808">Transferase</keyword>
<organism evidence="12 13">
    <name type="scientific">Roseococcus pinisoli</name>
    <dbReference type="NCBI Taxonomy" id="2835040"/>
    <lineage>
        <taxon>Bacteria</taxon>
        <taxon>Pseudomonadati</taxon>
        <taxon>Pseudomonadota</taxon>
        <taxon>Alphaproteobacteria</taxon>
        <taxon>Acetobacterales</taxon>
        <taxon>Roseomonadaceae</taxon>
        <taxon>Roseococcus</taxon>
    </lineage>
</organism>
<evidence type="ECO:0000256" key="10">
    <source>
        <dbReference type="ARBA" id="ARBA00049370"/>
    </source>
</evidence>
<comment type="similarity">
    <text evidence="1">Belongs to the PAPS reductase family. CysD subfamily.</text>
</comment>
<evidence type="ECO:0000256" key="1">
    <source>
        <dbReference type="ARBA" id="ARBA00008885"/>
    </source>
</evidence>
<sequence length="264" mass="30078">MDDLDELEADSLFILREAYSRVRPLALLWSLGKDSNVLIWLARKAFLGRVPFPVMHLDTGLEFPEAYAFRDRYAQEWGLDLIADPCPPIEATDPTLPPASRIAARKTEGLRAAVQRYGLSGLIAGIRRDEQATRAKERVVSPRAEDGLWEFRDQPPEFWDLYNLDRPPGAHVRIHPLLRWTELDVWRYIARENIPVCELYFAKNGRRFRSLGEVGITHPVASQAADIPAILAELRATTEPERAGRSMDNETEDAFERLRVGGYL</sequence>